<name>W7A2C1_9APIC</name>
<keyword evidence="2" id="KW-0732">Signal</keyword>
<feature type="region of interest" description="Disordered" evidence="1">
    <location>
        <begin position="2599"/>
        <end position="2620"/>
    </location>
</feature>
<feature type="compositionally biased region" description="Basic and acidic residues" evidence="1">
    <location>
        <begin position="1183"/>
        <end position="1194"/>
    </location>
</feature>
<evidence type="ECO:0000256" key="1">
    <source>
        <dbReference type="SAM" id="MobiDB-lite"/>
    </source>
</evidence>
<evidence type="ECO:0008006" key="5">
    <source>
        <dbReference type="Google" id="ProtNLM"/>
    </source>
</evidence>
<evidence type="ECO:0000313" key="3">
    <source>
        <dbReference type="EMBL" id="EUD67367.1"/>
    </source>
</evidence>
<evidence type="ECO:0000313" key="4">
    <source>
        <dbReference type="Proteomes" id="UP000030640"/>
    </source>
</evidence>
<feature type="chain" id="PRO_5004890185" description="Oocyst capsule protein" evidence="2">
    <location>
        <begin position="21"/>
        <end position="3457"/>
    </location>
</feature>
<dbReference type="GeneID" id="20037347"/>
<feature type="compositionally biased region" description="Acidic residues" evidence="1">
    <location>
        <begin position="863"/>
        <end position="872"/>
    </location>
</feature>
<organism evidence="3 4">
    <name type="scientific">Plasmodium inui San Antonio 1</name>
    <dbReference type="NCBI Taxonomy" id="1237626"/>
    <lineage>
        <taxon>Eukaryota</taxon>
        <taxon>Sar</taxon>
        <taxon>Alveolata</taxon>
        <taxon>Apicomplexa</taxon>
        <taxon>Aconoidasida</taxon>
        <taxon>Haemosporida</taxon>
        <taxon>Plasmodiidae</taxon>
        <taxon>Plasmodium</taxon>
        <taxon>Plasmodium (Plasmodium)</taxon>
    </lineage>
</organism>
<dbReference type="OrthoDB" id="369957at2759"/>
<feature type="region of interest" description="Disordered" evidence="1">
    <location>
        <begin position="2975"/>
        <end position="2994"/>
    </location>
</feature>
<feature type="compositionally biased region" description="Low complexity" evidence="1">
    <location>
        <begin position="2603"/>
        <end position="2617"/>
    </location>
</feature>
<protein>
    <recommendedName>
        <fullName evidence="5">Oocyst capsule protein</fullName>
    </recommendedName>
</protein>
<dbReference type="EMBL" id="KI965466">
    <property type="protein sequence ID" value="EUD67367.1"/>
    <property type="molecule type" value="Genomic_DNA"/>
</dbReference>
<feature type="compositionally biased region" description="Basic and acidic residues" evidence="1">
    <location>
        <begin position="2448"/>
        <end position="2497"/>
    </location>
</feature>
<feature type="signal peptide" evidence="2">
    <location>
        <begin position="1"/>
        <end position="20"/>
    </location>
</feature>
<feature type="region of interest" description="Disordered" evidence="1">
    <location>
        <begin position="3343"/>
        <end position="3387"/>
    </location>
</feature>
<feature type="compositionally biased region" description="Basic and acidic residues" evidence="1">
    <location>
        <begin position="3344"/>
        <end position="3364"/>
    </location>
</feature>
<feature type="compositionally biased region" description="Basic and acidic residues" evidence="1">
    <location>
        <begin position="1836"/>
        <end position="1845"/>
    </location>
</feature>
<keyword evidence="4" id="KW-1185">Reference proteome</keyword>
<gene>
    <name evidence="3" type="ORF">C922_02073</name>
</gene>
<feature type="region of interest" description="Disordered" evidence="1">
    <location>
        <begin position="2439"/>
        <end position="2497"/>
    </location>
</feature>
<feature type="region of interest" description="Disordered" evidence="1">
    <location>
        <begin position="853"/>
        <end position="872"/>
    </location>
</feature>
<feature type="region of interest" description="Disordered" evidence="1">
    <location>
        <begin position="2221"/>
        <end position="2299"/>
    </location>
</feature>
<feature type="compositionally biased region" description="Low complexity" evidence="1">
    <location>
        <begin position="2286"/>
        <end position="2297"/>
    </location>
</feature>
<dbReference type="Proteomes" id="UP000030640">
    <property type="component" value="Unassembled WGS sequence"/>
</dbReference>
<feature type="compositionally biased region" description="Low complexity" evidence="1">
    <location>
        <begin position="3365"/>
        <end position="3380"/>
    </location>
</feature>
<sequence>MHTVNFYSVLVVCLFGIVCSSWFNEPVASAWAASPAVNNKGINYEDDYYNVAQTDLTSSPLSASAIRRRRYILNVRSFGKTCLLEYENLCETADYYIHVKNGISGHLIKASLIQKESSDLVSVHNLMDTFSKDGSVQFIFKSIPSLHYSVVLEMSDLINNADYDIGNNCHCHGCSDNTRVIDLSEMENRITHTVRSDKKNKITFPQKTFVHGNFLFSKFLYFHSELNVKTIENYTQLYSFYDELVSPCSGTIMTHSVNYNIHYDMSSVHCYHIEMVDKFIKKIHSSIEDERTSGSSTLNFVSGNNSHPILIKLEDRISNDKLVTISRKDYKIQLPLKYKDGGSYSSRGIVVGQLVTIYTRHVFFQKKYIYKNNVNNRMEYVHMFRILFNLFKKLYNVSYEDMLLYTTGLTMKKEGHTSSSSDADQDYNIYAEELSVLLNSLAFEFSAEAVGLNREVIVMKESHFVSEYGSNHFAQVKEHQLVLRSSTEICLVVLESIARELSEFINLRLKEEYRHTCNTMRQGHSYANVSPMYHTYELDCNLSVLYLEYNLAEDVMVSRLITNKTLFEEVKLELFYNDIFGYTVYLHVQVDDKFVRSLKKRVPKYVNGTTVVTMTVIGRRANPSDTSDFSDGMVILKEISFPMQCTGDSCSSKHPILVEDNFDYITVGEICVQNEGLPKVCFPAYSSGYVFDTRLLRVHMISINPYPEILLTSSVQSSIVEGSFCILTPTRGEIVPNVSVPEVYEDTVCKEYINRCSLITTRFVLNHAESLQDSIVAELRKNQFAVHLSTHFDEKHEEMLQVVYRLGGGSGGVRSGVSSAEQSFILTHYNDSFYINGHSNKIHWRRAKESFSRGEKASHGGSGDDEEEDDDEDAYYTKLSSQIDTKTHRVRVVDNKGVLLTHAQTPKQDDPTVYHPFGEISISYEKIKSDVYMKFLNDYVYFYEGKEMYEAGSSNGEEMSPHFVNLSPYQYECLGAYAYLMNKFNILVNDSLNCDAIQMIVEVLLKAKLGKYFIHHKNKKIHLNFFKKDKDSHDVFDLVDMEIYEAHAPLKPIKTYRLNVSIDENNLNLLHQHKNVEFPNKYFSNVYILLFKAAYLSNGYDFYSFFHELTGILLIDSFVVEHSDKLLPEEREAVEAIQSVLKDQLDVSLERHTTQYDLLINEISLLAAYITELTSSYRKVPRRGGDSDEGEKSEAASGAVSSAVSDEPLLGIKYFVYVDEFKYSGEKELTANDMAYHLANYGVLIIKKKSLCCSNFVDEVENSLNYYIEHRYVLATPRFDQGVAEASILEDLEALSSSSTGQEVVMGRSIVQRLLGREVSASVLNGRWSESDMEYMANWIMGKAGYLSRKDGAAQLHIHVNMLDCLDMDLQNHDENVITEFTSRFDKHGAVVSITMEMGENIAGAEAAGKAAWEEGQGAGIKAASEAAHTDRTDSYAVYFLFRNLSVPFVGETHRKEPLEMRRVLLLKGGDPHKVTNQLAEFKVYIDNVSSNSIFMLEKVIFVSKEGNELVKEINVEYQTFFVPPYGMILNTVIKQTHIEVNEVYYDKMLQCHHYYNGLQVCNNSEFDYEGFSPYYVSYLENNQRKDILFKSREEVASMINNGYLTVSKRFQLGMGGDVMTADIYRTVRIIVEEVAYSVGIQNLGEKSCGKLYLNRGKLHVPNDGKSLISNIFYDTKYCIDKGAVLKEILQICHFEKKDLVKLFDYLYSNVLPYQLNQRLADSLSREEVLSLIYYFLSVPPQMNELIKKNSIYLEIGEDSSVLGEKDTPKVSGGEEEASTPVVVVVPSAEPLLDWLLIKKSMLSPKRLNEESIVQFNVALYTELLKNMRHFHAKSGKEVDPKHVSTEVQPQVEEDQKEKITDEVKSYLQNSHTCSVDGPRDGGETLSLTPPLFSNAGPLFKPDEILTYNMPSFTYTDSAIYVKDQADIHSAFNNLFLFEGQSTAHGKYLSAIVVLSPHKFSFLQHISYVGLIANTFDDAHQFVLKCYPNRKYDTSGFSSKFNLEDNTVYLVCRNVHVKFLKNGLYEFNKYVVEYDSHSNGTVGHHIYESLPIRPVYQVDNAPEVVVPKVEKINIEVKLVPSSGSGETSTPDKNAQRVEYHIEVNGPVELHTDPYVVVKPLFNYTSYLYNTIIYTIDDFVSHTFPRKLKLWEFWRLPFSKRLFKDKTLTLRTLQCSPERGLEDKSKTHCVYSLVMVKSFTLVKVVIKDLYGNEYEVNLDGEELPKGTGPIGAAGSPVEGSPSGEEAGQTGEQTKPGKEVTSPSGGEATKPTVEETKPASTPAPAPTPAATATPAATPSQGSTKLCTSFLLSIQGESTGGDNDATSLEEAFFLVHSSCIVREGVIKLSVAEDRETYSTDAQEKRLMNKDTFDEIYKMIGEQIKLQKGDYSVTISRRAQKGEIPDKNLSVQRVHEDGSAYYNNSGIFNFLKKGFNVNLFGKKGQAAPVPPKEVDKVEAEKEERAKEGRAKEERAKEERAKEERAKEERAKEERSKVDTTKVDPTQVEYDRTVDNLISIKRIDVPKDDKEEAYEHKYMLLMGTLNSSVTSVVVKDGKVSATCLEGDCVLENTFIEDMMNAKNLKNGTYELDIKKRIQLIKSDESGRRVAPSSSSSSSLRGGSTRKGDTLVCIVENSFNTLSGGMKFRKIVHVQGQEVGGINGTYDVFINEGRYIINKGNSRAAAKDYIMIQVCINEAWKINDNKDYKLEVQLMSSLSNVAKVGPEEKEYYLSVNKLKHNGMPLDPKNNVVHFIGKKGLDDGKYIVQVNGDKYISDALSVTSDDAERTVSTTPLGREAADQVERFFQDVFKMLHKKPSDGSYYVEISDSEIADVNDKMFFRDQIVLTEPADTSTHGMKDGRDEEVDEEVDHEDMIEKAYLVDIVPDSEDDQGASQYEEVYILHRYTLKAGHFHIEYDNGVCTLKGVMRGDESARSSDMENVLKISGRKISNGSYFVHIGELFMDEQGEYFDNPYAPQWKKAHHTGGHHSAEGHHGAEEHQPGFDAKEIEEEGEALTDEAFWNHVMQNVPGGEFHEGIMLKPMTTAHQENGTKGKDDRPFHAYVYMDNDGKGNSCKYRKVLQGWGTGLQKGKYYVQVLNGSYFPTTVSGPYVNNEYLKMLIENAWGYPYGSILGFYVDIHPGDYEEGEQQMKSTLETGEAYYSVSIKQLNGDLDNGGDATKQEKLKEELIKIAGREVPTGEYFIEVTAKNGIATGMDSDGKKMDLSFLKNVVLLPYDMMKRGKYHVVITKDVHKKLLNKTLALTKVNLVDDPQIVQKDETIITAIKIHPDRNIPDGSYRMDVDNNGTIQIRAMYMGRSLAPSEERELKSVLPSPSPSGLASGLYLVQVKSSEEKEEGSRSDLREDRDTSRRTASSSLSGSPSCISTPAGEKTSMTIRNRDGSMVYYDNQPHAMGRIAMPSVRGDRTMTQYQRGNCQEGIKLTHCTSSNPGNCRNVFKARRVGE</sequence>
<feature type="region of interest" description="Disordered" evidence="1">
    <location>
        <begin position="1179"/>
        <end position="1199"/>
    </location>
</feature>
<proteinExistence type="predicted"/>
<feature type="region of interest" description="Disordered" evidence="1">
    <location>
        <begin position="1836"/>
        <end position="1855"/>
    </location>
</feature>
<feature type="compositionally biased region" description="Basic and acidic residues" evidence="1">
    <location>
        <begin position="2983"/>
        <end position="2994"/>
    </location>
</feature>
<dbReference type="VEuPathDB" id="PlasmoDB:C922_02073"/>
<dbReference type="RefSeq" id="XP_008815894.1">
    <property type="nucleotide sequence ID" value="XM_008817672.1"/>
</dbReference>
<accession>W7A2C1</accession>
<evidence type="ECO:0000256" key="2">
    <source>
        <dbReference type="SAM" id="SignalP"/>
    </source>
</evidence>
<reference evidence="3 4" key="1">
    <citation type="submission" date="2013-02" db="EMBL/GenBank/DDBJ databases">
        <title>The Genome Sequence of Plasmodium inui San Antonio 1.</title>
        <authorList>
            <consortium name="The Broad Institute Genome Sequencing Platform"/>
            <consortium name="The Broad Institute Genome Sequencing Center for Infectious Disease"/>
            <person name="Neafsey D."/>
            <person name="Cheeseman I."/>
            <person name="Volkman S."/>
            <person name="Adams J."/>
            <person name="Walker B."/>
            <person name="Young S.K."/>
            <person name="Zeng Q."/>
            <person name="Gargeya S."/>
            <person name="Fitzgerald M."/>
            <person name="Haas B."/>
            <person name="Abouelleil A."/>
            <person name="Alvarado L."/>
            <person name="Arachchi H.M."/>
            <person name="Berlin A.M."/>
            <person name="Chapman S.B."/>
            <person name="Dewar J."/>
            <person name="Goldberg J."/>
            <person name="Griggs A."/>
            <person name="Gujja S."/>
            <person name="Hansen M."/>
            <person name="Howarth C."/>
            <person name="Imamovic A."/>
            <person name="Larimer J."/>
            <person name="McCowan C."/>
            <person name="Murphy C."/>
            <person name="Neiman D."/>
            <person name="Pearson M."/>
            <person name="Priest M."/>
            <person name="Roberts A."/>
            <person name="Saif S."/>
            <person name="Shea T."/>
            <person name="Sisk P."/>
            <person name="Sykes S."/>
            <person name="Wortman J."/>
            <person name="Nusbaum C."/>
            <person name="Birren B."/>
        </authorList>
    </citation>
    <scope>NUCLEOTIDE SEQUENCE [LARGE SCALE GENOMIC DNA]</scope>
    <source>
        <strain evidence="3 4">San Antonio 1</strain>
    </source>
</reference>